<sequence>MPKAVHAKYGISYDSLNVLEGTIKRNQNLSEILHAYDISFQTLGRLSNISKPVFDIRKIRRGNPYTLFYSKNNSKTARYFVYEHTQVEFFVFDLTDSLRVIRKEKEIKSEQKTASGVISTSLWHTIKEEDLNPALVNELCEIFAWSIDFFGLQKGDSFKIIYEEQYVDSTSIGISKIYATWFNHMGEDFYAIPFVQNDRESFYDIEGNSLK</sequence>
<evidence type="ECO:0000313" key="3">
    <source>
        <dbReference type="EMBL" id="GAH55721.1"/>
    </source>
</evidence>
<dbReference type="GO" id="GO:0006508">
    <property type="term" value="P:proteolysis"/>
    <property type="evidence" value="ECO:0007669"/>
    <property type="project" value="UniProtKB-KW"/>
</dbReference>
<dbReference type="InterPro" id="IPR045834">
    <property type="entry name" value="Csd3_N2"/>
</dbReference>
<dbReference type="Gene3D" id="3.10.450.350">
    <property type="match status" value="1"/>
</dbReference>
<evidence type="ECO:0000256" key="1">
    <source>
        <dbReference type="ARBA" id="ARBA00023049"/>
    </source>
</evidence>
<feature type="domain" description="Csd3-like second N-terminal" evidence="2">
    <location>
        <begin position="111"/>
        <end position="210"/>
    </location>
</feature>
<keyword evidence="1" id="KW-0482">Metalloprotease</keyword>
<gene>
    <name evidence="3" type="ORF">S03H2_32410</name>
</gene>
<accession>X1GCV7</accession>
<reference evidence="3" key="1">
    <citation type="journal article" date="2014" name="Front. Microbiol.">
        <title>High frequency of phylogenetically diverse reductive dehalogenase-homologous genes in deep subseafloor sedimentary metagenomes.</title>
        <authorList>
            <person name="Kawai M."/>
            <person name="Futagami T."/>
            <person name="Toyoda A."/>
            <person name="Takaki Y."/>
            <person name="Nishi S."/>
            <person name="Hori S."/>
            <person name="Arai W."/>
            <person name="Tsubouchi T."/>
            <person name="Morono Y."/>
            <person name="Uchiyama I."/>
            <person name="Ito T."/>
            <person name="Fujiyama A."/>
            <person name="Inagaki F."/>
            <person name="Takami H."/>
        </authorList>
    </citation>
    <scope>NUCLEOTIDE SEQUENCE</scope>
    <source>
        <strain evidence="3">Expedition CK06-06</strain>
    </source>
</reference>
<name>X1GCV7_9ZZZZ</name>
<evidence type="ECO:0000259" key="2">
    <source>
        <dbReference type="Pfam" id="PF19425"/>
    </source>
</evidence>
<dbReference type="Pfam" id="PF19425">
    <property type="entry name" value="Csd3_N2"/>
    <property type="match status" value="1"/>
</dbReference>
<keyword evidence="1" id="KW-0378">Hydrolase</keyword>
<dbReference type="GO" id="GO:0008237">
    <property type="term" value="F:metallopeptidase activity"/>
    <property type="evidence" value="ECO:0007669"/>
    <property type="project" value="UniProtKB-KW"/>
</dbReference>
<keyword evidence="1" id="KW-0645">Protease</keyword>
<protein>
    <recommendedName>
        <fullName evidence="2">Csd3-like second N-terminal domain-containing protein</fullName>
    </recommendedName>
</protein>
<feature type="non-terminal residue" evidence="3">
    <location>
        <position position="211"/>
    </location>
</feature>
<comment type="caution">
    <text evidence="3">The sequence shown here is derived from an EMBL/GenBank/DDBJ whole genome shotgun (WGS) entry which is preliminary data.</text>
</comment>
<organism evidence="3">
    <name type="scientific">marine sediment metagenome</name>
    <dbReference type="NCBI Taxonomy" id="412755"/>
    <lineage>
        <taxon>unclassified sequences</taxon>
        <taxon>metagenomes</taxon>
        <taxon>ecological metagenomes</taxon>
    </lineage>
</organism>
<dbReference type="EMBL" id="BARU01019692">
    <property type="protein sequence ID" value="GAH55721.1"/>
    <property type="molecule type" value="Genomic_DNA"/>
</dbReference>
<dbReference type="AlphaFoldDB" id="X1GCV7"/>
<proteinExistence type="predicted"/>